<evidence type="ECO:0000313" key="8">
    <source>
        <dbReference type="Proteomes" id="UP001501411"/>
    </source>
</evidence>
<keyword evidence="2" id="KW-0201">Cytochrome c-type biogenesis</keyword>
<dbReference type="InterPro" id="IPR013740">
    <property type="entry name" value="Redoxin"/>
</dbReference>
<protein>
    <recommendedName>
        <fullName evidence="6">Thioredoxin domain-containing protein</fullName>
    </recommendedName>
</protein>
<dbReference type="PANTHER" id="PTHR42852">
    <property type="entry name" value="THIOL:DISULFIDE INTERCHANGE PROTEIN DSBE"/>
    <property type="match status" value="1"/>
</dbReference>
<dbReference type="Proteomes" id="UP001501411">
    <property type="component" value="Unassembled WGS sequence"/>
</dbReference>
<gene>
    <name evidence="7" type="ORF">GCM10023231_19860</name>
</gene>
<dbReference type="InterPro" id="IPR013766">
    <property type="entry name" value="Thioredoxin_domain"/>
</dbReference>
<dbReference type="EMBL" id="BAABIQ010000031">
    <property type="protein sequence ID" value="GAA4791953.1"/>
    <property type="molecule type" value="Genomic_DNA"/>
</dbReference>
<name>A0ABP9B8F7_9SPHI</name>
<sequence length="504" mass="58505">MKVLLTTLLLSCTSIICLAHFKLSGKINAYQQTPLSLSISIPLVYAVPSRTNANQEISIKSDGSFTWQTPLDEPHFAYLFIGDQKYLLWLKPNKELDLTIDGRRNHVDLFQGSAATENRLLQSLNFTASPFFMKRENEHYPYAAITFAGAQDSIVRPWLAEREEKFQLIRQSNLSKNDQSILTAEVQYNTLNYLSDFALSIARWKRADWSQFLTQLYDTVDIAQTKRATGFQYYLFVERYTRYLLGQALAQYQQDTTQKSRPLPYLNIPMDSAMVLAKAHGENYLAWLAIYHTFDQGTAEHYLAQQVSDQYIDGNYHDFTFLFKTFEHHFPHSVQGKWLKQYADTLNYKLSTNQGNAAIEILLSPDSIKSITKVLRQFKGKVVYLDIWGTWCGPCKEELTYLPQLKDKFNGQDLIFVYLDMDDDARDQLWRDFIYVNNITGIHLRMNNKAIQSVWNELLPDQVELRGQYPSYFIFDKQGNLVKGKAKRPSDQETLYQQLALYLK</sequence>
<dbReference type="SUPFAM" id="SSF52833">
    <property type="entry name" value="Thioredoxin-like"/>
    <property type="match status" value="1"/>
</dbReference>
<feature type="domain" description="Thioredoxin" evidence="6">
    <location>
        <begin position="339"/>
        <end position="504"/>
    </location>
</feature>
<evidence type="ECO:0000256" key="1">
    <source>
        <dbReference type="ARBA" id="ARBA00004196"/>
    </source>
</evidence>
<evidence type="ECO:0000256" key="3">
    <source>
        <dbReference type="ARBA" id="ARBA00023157"/>
    </source>
</evidence>
<dbReference type="RefSeq" id="WP_345231616.1">
    <property type="nucleotide sequence ID" value="NZ_BAABIQ010000031.1"/>
</dbReference>
<comment type="subcellular location">
    <subcellularLocation>
        <location evidence="1">Cell envelope</location>
    </subcellularLocation>
</comment>
<dbReference type="PROSITE" id="PS51352">
    <property type="entry name" value="THIOREDOXIN_2"/>
    <property type="match status" value="1"/>
</dbReference>
<keyword evidence="3" id="KW-1015">Disulfide bond</keyword>
<evidence type="ECO:0000256" key="2">
    <source>
        <dbReference type="ARBA" id="ARBA00022748"/>
    </source>
</evidence>
<evidence type="ECO:0000256" key="4">
    <source>
        <dbReference type="ARBA" id="ARBA00023284"/>
    </source>
</evidence>
<organism evidence="7 8">
    <name type="scientific">Olivibacter ginsenosidimutans</name>
    <dbReference type="NCBI Taxonomy" id="1176537"/>
    <lineage>
        <taxon>Bacteria</taxon>
        <taxon>Pseudomonadati</taxon>
        <taxon>Bacteroidota</taxon>
        <taxon>Sphingobacteriia</taxon>
        <taxon>Sphingobacteriales</taxon>
        <taxon>Sphingobacteriaceae</taxon>
        <taxon>Olivibacter</taxon>
    </lineage>
</organism>
<feature type="chain" id="PRO_5046265804" description="Thioredoxin domain-containing protein" evidence="5">
    <location>
        <begin position="20"/>
        <end position="504"/>
    </location>
</feature>
<evidence type="ECO:0000259" key="6">
    <source>
        <dbReference type="PROSITE" id="PS51352"/>
    </source>
</evidence>
<dbReference type="InterPro" id="IPR036249">
    <property type="entry name" value="Thioredoxin-like_sf"/>
</dbReference>
<dbReference type="Gene3D" id="3.40.30.10">
    <property type="entry name" value="Glutaredoxin"/>
    <property type="match status" value="1"/>
</dbReference>
<dbReference type="InterPro" id="IPR050553">
    <property type="entry name" value="Thioredoxin_ResA/DsbE_sf"/>
</dbReference>
<proteinExistence type="predicted"/>
<accession>A0ABP9B8F7</accession>
<comment type="caution">
    <text evidence="7">The sequence shown here is derived from an EMBL/GenBank/DDBJ whole genome shotgun (WGS) entry which is preliminary data.</text>
</comment>
<keyword evidence="8" id="KW-1185">Reference proteome</keyword>
<evidence type="ECO:0000256" key="5">
    <source>
        <dbReference type="SAM" id="SignalP"/>
    </source>
</evidence>
<dbReference type="Pfam" id="PF08534">
    <property type="entry name" value="Redoxin"/>
    <property type="match status" value="1"/>
</dbReference>
<feature type="signal peptide" evidence="5">
    <location>
        <begin position="1"/>
        <end position="19"/>
    </location>
</feature>
<evidence type="ECO:0000313" key="7">
    <source>
        <dbReference type="EMBL" id="GAA4791953.1"/>
    </source>
</evidence>
<keyword evidence="5" id="KW-0732">Signal</keyword>
<reference evidence="8" key="1">
    <citation type="journal article" date="2019" name="Int. J. Syst. Evol. Microbiol.">
        <title>The Global Catalogue of Microorganisms (GCM) 10K type strain sequencing project: providing services to taxonomists for standard genome sequencing and annotation.</title>
        <authorList>
            <consortium name="The Broad Institute Genomics Platform"/>
            <consortium name="The Broad Institute Genome Sequencing Center for Infectious Disease"/>
            <person name="Wu L."/>
            <person name="Ma J."/>
        </authorList>
    </citation>
    <scope>NUCLEOTIDE SEQUENCE [LARGE SCALE GENOMIC DNA]</scope>
    <source>
        <strain evidence="8">JCM 18200</strain>
    </source>
</reference>
<keyword evidence="4" id="KW-0676">Redox-active center</keyword>
<dbReference type="CDD" id="cd02966">
    <property type="entry name" value="TlpA_like_family"/>
    <property type="match status" value="1"/>
</dbReference>
<dbReference type="PANTHER" id="PTHR42852:SF6">
    <property type="entry name" value="THIOL:DISULFIDE INTERCHANGE PROTEIN DSBE"/>
    <property type="match status" value="1"/>
</dbReference>